<protein>
    <submittedName>
        <fullName evidence="1">M64 family metallopeptidase</fullName>
    </submittedName>
</protein>
<dbReference type="InterPro" id="IPR024079">
    <property type="entry name" value="MetalloPept_cat_dom_sf"/>
</dbReference>
<sequence length="474" mass="50929">MRASHPRSVNVPYSAPSYEHFLVTPSYKQQNQEPPMPSIPRRISLRRTAGAAATAAALATVLTAPPALAAAPQPPAQRTQHVEYFTGPDGHPRHTTVPASPAPPAALRPSVRGDGDVLPIVRNGPVQDKLDVVFIGDGYTADQQGDFHAAVRAKWAKMSAVEPYASYRGLFNVWAVDAVSRDSGVSGDPGKDVVKDTALRSAFFCDGIERLLCVDTGRVEAYAAKAPAADLVVVLSHSAKYGGAGYNDVVSKVGYEGIATASSDDPRSDQIAVHETGHSLGKLADEYQYDDYGTYTGGEPGAANISTLTAEDMRNRRSKWYRWIGRTSPDGGTVGTYEGGGYYPKGLFRPTKNSIMRTLGREFNLPGSEAMIAGFHRHASVLTSDLGPATRLGRNDRVTVRTSAATVTVRWYVDGREVRDARGRASVTPRSLGVPADGRGHRVTAQAADTTEAVRDPQVRKLLRGSLSWETAMR</sequence>
<dbReference type="EMBL" id="BAAABX010000071">
    <property type="protein sequence ID" value="GAA0432788.1"/>
    <property type="molecule type" value="Genomic_DNA"/>
</dbReference>
<accession>A0ABP3IYK2</accession>
<dbReference type="Pfam" id="PF09471">
    <property type="entry name" value="Peptidase_M64"/>
    <property type="match status" value="2"/>
</dbReference>
<name>A0ABP3IYK2_9ACTN</name>
<evidence type="ECO:0000313" key="2">
    <source>
        <dbReference type="Proteomes" id="UP001500879"/>
    </source>
</evidence>
<dbReference type="PROSITE" id="PS51318">
    <property type="entry name" value="TAT"/>
    <property type="match status" value="1"/>
</dbReference>
<dbReference type="InterPro" id="IPR006311">
    <property type="entry name" value="TAT_signal"/>
</dbReference>
<keyword evidence="2" id="KW-1185">Reference proteome</keyword>
<evidence type="ECO:0000313" key="1">
    <source>
        <dbReference type="EMBL" id="GAA0432788.1"/>
    </source>
</evidence>
<dbReference type="InterPro" id="IPR019026">
    <property type="entry name" value="Peptidase_M64_IgA"/>
</dbReference>
<comment type="caution">
    <text evidence="1">The sequence shown here is derived from an EMBL/GenBank/DDBJ whole genome shotgun (WGS) entry which is preliminary data.</text>
</comment>
<dbReference type="Gene3D" id="3.40.390.10">
    <property type="entry name" value="Collagenase (Catalytic Domain)"/>
    <property type="match status" value="1"/>
</dbReference>
<reference evidence="2" key="1">
    <citation type="journal article" date="2019" name="Int. J. Syst. Evol. Microbiol.">
        <title>The Global Catalogue of Microorganisms (GCM) 10K type strain sequencing project: providing services to taxonomists for standard genome sequencing and annotation.</title>
        <authorList>
            <consortium name="The Broad Institute Genomics Platform"/>
            <consortium name="The Broad Institute Genome Sequencing Center for Infectious Disease"/>
            <person name="Wu L."/>
            <person name="Ma J."/>
        </authorList>
    </citation>
    <scope>NUCLEOTIDE SEQUENCE [LARGE SCALE GENOMIC DNA]</scope>
    <source>
        <strain evidence="2">JCM 4788</strain>
    </source>
</reference>
<proteinExistence type="predicted"/>
<organism evidence="1 2">
    <name type="scientific">Streptomyces luteireticuli</name>
    <dbReference type="NCBI Taxonomy" id="173858"/>
    <lineage>
        <taxon>Bacteria</taxon>
        <taxon>Bacillati</taxon>
        <taxon>Actinomycetota</taxon>
        <taxon>Actinomycetes</taxon>
        <taxon>Kitasatosporales</taxon>
        <taxon>Streptomycetaceae</taxon>
        <taxon>Streptomyces</taxon>
    </lineage>
</organism>
<dbReference type="Proteomes" id="UP001500879">
    <property type="component" value="Unassembled WGS sequence"/>
</dbReference>
<gene>
    <name evidence="1" type="ORF">GCM10010357_62900</name>
</gene>